<protein>
    <submittedName>
        <fullName evidence="1">Uncharacterized protein</fullName>
    </submittedName>
</protein>
<dbReference type="Proteomes" id="UP000432089">
    <property type="component" value="Unassembled WGS sequence"/>
</dbReference>
<sequence length="117" mass="12518">MAGSTAIDLAAIRQFCVANSASTAGSIVHPIPDTIGRGASCTLIRYAAGDAITSFAYRSVIIDLRPVKLSNEDGGDDFIIIIGAGRLWLAPNVVEEPWIRCNRQGSNTMCVRFVFSD</sequence>
<dbReference type="RefSeq" id="WP_150968574.1">
    <property type="nucleotide sequence ID" value="NZ_VZDO01000003.1"/>
</dbReference>
<dbReference type="EMBL" id="VZDO01000003">
    <property type="protein sequence ID" value="KAB0681330.1"/>
    <property type="molecule type" value="Genomic_DNA"/>
</dbReference>
<evidence type="ECO:0000313" key="1">
    <source>
        <dbReference type="EMBL" id="KAB0681330.1"/>
    </source>
</evidence>
<dbReference type="AlphaFoldDB" id="A0A7V7PRJ2"/>
<organism evidence="1 2">
    <name type="scientific">Plantimonas leprariae</name>
    <dbReference type="NCBI Taxonomy" id="2615207"/>
    <lineage>
        <taxon>Bacteria</taxon>
        <taxon>Pseudomonadati</taxon>
        <taxon>Pseudomonadota</taxon>
        <taxon>Alphaproteobacteria</taxon>
        <taxon>Hyphomicrobiales</taxon>
        <taxon>Aurantimonadaceae</taxon>
        <taxon>Plantimonas</taxon>
    </lineage>
</organism>
<proteinExistence type="predicted"/>
<comment type="caution">
    <text evidence="1">The sequence shown here is derived from an EMBL/GenBank/DDBJ whole genome shotgun (WGS) entry which is preliminary data.</text>
</comment>
<gene>
    <name evidence="1" type="ORF">F6X38_05440</name>
</gene>
<accession>A0A7V7PRJ2</accession>
<keyword evidence="2" id="KW-1185">Reference proteome</keyword>
<evidence type="ECO:0000313" key="2">
    <source>
        <dbReference type="Proteomes" id="UP000432089"/>
    </source>
</evidence>
<reference evidence="1 2" key="1">
    <citation type="submission" date="2019-09" db="EMBL/GenBank/DDBJ databases">
        <title>YIM 132180 draft genome.</title>
        <authorList>
            <person name="Zhang K."/>
        </authorList>
    </citation>
    <scope>NUCLEOTIDE SEQUENCE [LARGE SCALE GENOMIC DNA]</scope>
    <source>
        <strain evidence="1 2">YIM 132180</strain>
    </source>
</reference>
<name>A0A7V7PRJ2_9HYPH</name>